<dbReference type="Proteomes" id="UP000236754">
    <property type="component" value="Unassembled WGS sequence"/>
</dbReference>
<evidence type="ECO:0000259" key="1">
    <source>
        <dbReference type="Pfam" id="PF00561"/>
    </source>
</evidence>
<dbReference type="AlphaFoldDB" id="A0A1H6C5G2"/>
<name>A0A1H6C5G2_9ACTN</name>
<dbReference type="InterPro" id="IPR000073">
    <property type="entry name" value="AB_hydrolase_1"/>
</dbReference>
<sequence>DGYSLDNHYLARPGADEIQLDLFLDYQNNIALYPTFQEYFRTSTPPLLAIWGSNDPFFLPAGAETFRRDIPHADIRLLDTGHFALETHPEEIATAIRAFLTT</sequence>
<dbReference type="RefSeq" id="WP_146088294.1">
    <property type="nucleotide sequence ID" value="NZ_FNVU01000008.1"/>
</dbReference>
<evidence type="ECO:0000313" key="3">
    <source>
        <dbReference type="Proteomes" id="UP000236754"/>
    </source>
</evidence>
<feature type="non-terminal residue" evidence="2">
    <location>
        <position position="1"/>
    </location>
</feature>
<dbReference type="Pfam" id="PF00561">
    <property type="entry name" value="Abhydrolase_1"/>
    <property type="match status" value="1"/>
</dbReference>
<dbReference type="InterPro" id="IPR051340">
    <property type="entry name" value="Haloalkane_dehalogenase"/>
</dbReference>
<evidence type="ECO:0000313" key="2">
    <source>
        <dbReference type="EMBL" id="SEG67606.1"/>
    </source>
</evidence>
<organism evidence="2 3">
    <name type="scientific">Actinacidiphila yanglinensis</name>
    <dbReference type="NCBI Taxonomy" id="310779"/>
    <lineage>
        <taxon>Bacteria</taxon>
        <taxon>Bacillati</taxon>
        <taxon>Actinomycetota</taxon>
        <taxon>Actinomycetes</taxon>
        <taxon>Kitasatosporales</taxon>
        <taxon>Streptomycetaceae</taxon>
        <taxon>Actinacidiphila</taxon>
    </lineage>
</organism>
<proteinExistence type="predicted"/>
<dbReference type="EMBL" id="FNVU01000008">
    <property type="protein sequence ID" value="SEG67606.1"/>
    <property type="molecule type" value="Genomic_DNA"/>
</dbReference>
<dbReference type="Gene3D" id="3.40.50.1820">
    <property type="entry name" value="alpha/beta hydrolase"/>
    <property type="match status" value="1"/>
</dbReference>
<keyword evidence="3" id="KW-1185">Reference proteome</keyword>
<dbReference type="SUPFAM" id="SSF53474">
    <property type="entry name" value="alpha/beta-Hydrolases"/>
    <property type="match status" value="1"/>
</dbReference>
<dbReference type="InterPro" id="IPR029058">
    <property type="entry name" value="AB_hydrolase_fold"/>
</dbReference>
<dbReference type="PANTHER" id="PTHR42977">
    <property type="entry name" value="HYDROLASE-RELATED"/>
    <property type="match status" value="1"/>
</dbReference>
<protein>
    <recommendedName>
        <fullName evidence="1">AB hydrolase-1 domain-containing protein</fullName>
    </recommendedName>
</protein>
<gene>
    <name evidence="2" type="ORF">SAMN05216223_1081</name>
</gene>
<accession>A0A1H6C5G2</accession>
<dbReference type="GO" id="GO:0004301">
    <property type="term" value="F:epoxide hydrolase activity"/>
    <property type="evidence" value="ECO:0007669"/>
    <property type="project" value="TreeGrafter"/>
</dbReference>
<reference evidence="2 3" key="1">
    <citation type="submission" date="2016-10" db="EMBL/GenBank/DDBJ databases">
        <authorList>
            <person name="de Groot N.N."/>
        </authorList>
    </citation>
    <scope>NUCLEOTIDE SEQUENCE [LARGE SCALE GENOMIC DNA]</scope>
    <source>
        <strain evidence="2 3">CGMCC 4.2023</strain>
    </source>
</reference>
<dbReference type="PANTHER" id="PTHR42977:SF1">
    <property type="entry name" value="BLR6576 PROTEIN"/>
    <property type="match status" value="1"/>
</dbReference>
<feature type="domain" description="AB hydrolase-1" evidence="1">
    <location>
        <begin position="29"/>
        <end position="89"/>
    </location>
</feature>